<name>A0A6A6D7U4_9PEZI</name>
<gene>
    <name evidence="1" type="ORF">K469DRAFT_610470</name>
</gene>
<organism evidence="1 2">
    <name type="scientific">Zopfia rhizophila CBS 207.26</name>
    <dbReference type="NCBI Taxonomy" id="1314779"/>
    <lineage>
        <taxon>Eukaryota</taxon>
        <taxon>Fungi</taxon>
        <taxon>Dikarya</taxon>
        <taxon>Ascomycota</taxon>
        <taxon>Pezizomycotina</taxon>
        <taxon>Dothideomycetes</taxon>
        <taxon>Dothideomycetes incertae sedis</taxon>
        <taxon>Zopfiaceae</taxon>
        <taxon>Zopfia</taxon>
    </lineage>
</organism>
<proteinExistence type="predicted"/>
<sequence length="126" mass="14071">MTTCPVRFEFYCGEEELKYVHNVPRNLVTVGAQAAQKDAGYAKLFVNTLQPIIKEHEAVCLSNSNAFCENCGSFRVTALQTPMSWLQNVEDPFVAIWVNPVCGKAECETQIRQQVQEIMAKVVAEG</sequence>
<protein>
    <submittedName>
        <fullName evidence="1">Uncharacterized protein</fullName>
    </submittedName>
</protein>
<keyword evidence="2" id="KW-1185">Reference proteome</keyword>
<reference evidence="1" key="1">
    <citation type="journal article" date="2020" name="Stud. Mycol.">
        <title>101 Dothideomycetes genomes: a test case for predicting lifestyles and emergence of pathogens.</title>
        <authorList>
            <person name="Haridas S."/>
            <person name="Albert R."/>
            <person name="Binder M."/>
            <person name="Bloem J."/>
            <person name="Labutti K."/>
            <person name="Salamov A."/>
            <person name="Andreopoulos B."/>
            <person name="Baker S."/>
            <person name="Barry K."/>
            <person name="Bills G."/>
            <person name="Bluhm B."/>
            <person name="Cannon C."/>
            <person name="Castanera R."/>
            <person name="Culley D."/>
            <person name="Daum C."/>
            <person name="Ezra D."/>
            <person name="Gonzalez J."/>
            <person name="Henrissat B."/>
            <person name="Kuo A."/>
            <person name="Liang C."/>
            <person name="Lipzen A."/>
            <person name="Lutzoni F."/>
            <person name="Magnuson J."/>
            <person name="Mondo S."/>
            <person name="Nolan M."/>
            <person name="Ohm R."/>
            <person name="Pangilinan J."/>
            <person name="Park H.-J."/>
            <person name="Ramirez L."/>
            <person name="Alfaro M."/>
            <person name="Sun H."/>
            <person name="Tritt A."/>
            <person name="Yoshinaga Y."/>
            <person name="Zwiers L.-H."/>
            <person name="Turgeon B."/>
            <person name="Goodwin S."/>
            <person name="Spatafora J."/>
            <person name="Crous P."/>
            <person name="Grigoriev I."/>
        </authorList>
    </citation>
    <scope>NUCLEOTIDE SEQUENCE</scope>
    <source>
        <strain evidence="1">CBS 207.26</strain>
    </source>
</reference>
<dbReference type="OrthoDB" id="432970at2759"/>
<accession>A0A6A6D7U4</accession>
<evidence type="ECO:0000313" key="2">
    <source>
        <dbReference type="Proteomes" id="UP000800200"/>
    </source>
</evidence>
<dbReference type="EMBL" id="ML994731">
    <property type="protein sequence ID" value="KAF2175491.1"/>
    <property type="molecule type" value="Genomic_DNA"/>
</dbReference>
<evidence type="ECO:0000313" key="1">
    <source>
        <dbReference type="EMBL" id="KAF2175491.1"/>
    </source>
</evidence>
<dbReference type="Proteomes" id="UP000800200">
    <property type="component" value="Unassembled WGS sequence"/>
</dbReference>
<dbReference type="AlphaFoldDB" id="A0A6A6D7U4"/>